<organism evidence="1 2">
    <name type="scientific">Fusarium kuroshium</name>
    <dbReference type="NCBI Taxonomy" id="2010991"/>
    <lineage>
        <taxon>Eukaryota</taxon>
        <taxon>Fungi</taxon>
        <taxon>Dikarya</taxon>
        <taxon>Ascomycota</taxon>
        <taxon>Pezizomycotina</taxon>
        <taxon>Sordariomycetes</taxon>
        <taxon>Hypocreomycetidae</taxon>
        <taxon>Hypocreales</taxon>
        <taxon>Nectriaceae</taxon>
        <taxon>Fusarium</taxon>
        <taxon>Fusarium solani species complex</taxon>
    </lineage>
</organism>
<evidence type="ECO:0000313" key="1">
    <source>
        <dbReference type="EMBL" id="RMJ01457.1"/>
    </source>
</evidence>
<accession>A0A3M2R864</accession>
<evidence type="ECO:0000313" key="2">
    <source>
        <dbReference type="Proteomes" id="UP000277212"/>
    </source>
</evidence>
<name>A0A3M2R864_9HYPO</name>
<proteinExistence type="predicted"/>
<dbReference type="EMBL" id="NKUJ01000663">
    <property type="protein sequence ID" value="RMJ01457.1"/>
    <property type="molecule type" value="Genomic_DNA"/>
</dbReference>
<sequence length="88" mass="9932">MQRGLVKLALDIDFCAGVNEEPDCSLVSPLNRIVQWFLTVRVFRVGICLGLDLQLHGIVKWPKGLKKATVLALGYDAMMCWKCVLYYS</sequence>
<dbReference type="AlphaFoldDB" id="A0A3M2R864"/>
<dbReference type="Proteomes" id="UP000277212">
    <property type="component" value="Unassembled WGS sequence"/>
</dbReference>
<protein>
    <submittedName>
        <fullName evidence="1">Uncharacterized protein</fullName>
    </submittedName>
</protein>
<gene>
    <name evidence="1" type="ORF">CDV36_015797</name>
</gene>
<keyword evidence="2" id="KW-1185">Reference proteome</keyword>
<comment type="caution">
    <text evidence="1">The sequence shown here is derived from an EMBL/GenBank/DDBJ whole genome shotgun (WGS) entry which is preliminary data.</text>
</comment>
<reference evidence="1 2" key="1">
    <citation type="submission" date="2017-06" db="EMBL/GenBank/DDBJ databases">
        <title>Comparative genomic analysis of Ambrosia Fusariam Clade fungi.</title>
        <authorList>
            <person name="Stajich J.E."/>
            <person name="Carrillo J."/>
            <person name="Kijimoto T."/>
            <person name="Eskalen A."/>
            <person name="O'Donnell K."/>
            <person name="Kasson M."/>
        </authorList>
    </citation>
    <scope>NUCLEOTIDE SEQUENCE [LARGE SCALE GENOMIC DNA]</scope>
    <source>
        <strain evidence="1">UCR3666</strain>
    </source>
</reference>